<protein>
    <recommendedName>
        <fullName evidence="5">Lipoprotein</fullName>
    </recommendedName>
</protein>
<feature type="chain" id="PRO_5038509473" description="Lipoprotein" evidence="2">
    <location>
        <begin position="21"/>
        <end position="198"/>
    </location>
</feature>
<reference evidence="4" key="1">
    <citation type="submission" date="2016-09" db="EMBL/GenBank/DDBJ databases">
        <authorList>
            <person name="Gulvik C.A."/>
        </authorList>
    </citation>
    <scope>NUCLEOTIDE SEQUENCE [LARGE SCALE GENOMIC DNA]</scope>
    <source>
        <strain evidence="4">LMG 8895</strain>
    </source>
</reference>
<comment type="caution">
    <text evidence="3">The sequence shown here is derived from an EMBL/GenBank/DDBJ whole genome shotgun (WGS) entry which is preliminary data.</text>
</comment>
<organism evidence="3 4">
    <name type="scientific">Enterococcus termitis</name>
    <dbReference type="NCBI Taxonomy" id="332950"/>
    <lineage>
        <taxon>Bacteria</taxon>
        <taxon>Bacillati</taxon>
        <taxon>Bacillota</taxon>
        <taxon>Bacilli</taxon>
        <taxon>Lactobacillales</taxon>
        <taxon>Enterococcaceae</taxon>
        <taxon>Enterococcus</taxon>
    </lineage>
</organism>
<dbReference type="EMBL" id="MIJY01000023">
    <property type="protein sequence ID" value="OEG12843.1"/>
    <property type="molecule type" value="Genomic_DNA"/>
</dbReference>
<dbReference type="OrthoDB" id="2194206at2"/>
<feature type="signal peptide" evidence="2">
    <location>
        <begin position="1"/>
        <end position="20"/>
    </location>
</feature>
<dbReference type="AlphaFoldDB" id="A0A1E5GJE0"/>
<evidence type="ECO:0000313" key="3">
    <source>
        <dbReference type="EMBL" id="OEG12843.1"/>
    </source>
</evidence>
<evidence type="ECO:0000313" key="4">
    <source>
        <dbReference type="Proteomes" id="UP000095094"/>
    </source>
</evidence>
<feature type="region of interest" description="Disordered" evidence="1">
    <location>
        <begin position="42"/>
        <end position="81"/>
    </location>
</feature>
<dbReference type="PROSITE" id="PS51257">
    <property type="entry name" value="PROKAR_LIPOPROTEIN"/>
    <property type="match status" value="1"/>
</dbReference>
<evidence type="ECO:0000256" key="1">
    <source>
        <dbReference type="SAM" id="MobiDB-lite"/>
    </source>
</evidence>
<dbReference type="Proteomes" id="UP000095094">
    <property type="component" value="Unassembled WGS sequence"/>
</dbReference>
<proteinExistence type="predicted"/>
<name>A0A1E5GJE0_9ENTE</name>
<gene>
    <name evidence="3" type="ORF">BCR25_04935</name>
</gene>
<sequence>MSKTSLFLCFILLAGMILTACSPSKKGKNNVANSSEEVHLIEGSTVKEISSTESKPKESSAEISGEESTEKQEETEPSAAELSMNDLEIQTFLKEFGEKFVNYKSIDERNGAVKGLLTEDCAKENGMTVKVNADFTAQGEVLQIYRPFEDDKSQSYIIVGKERSSAGEQGILLTVSLREENAALRISKLTVHYVKQAY</sequence>
<evidence type="ECO:0008006" key="5">
    <source>
        <dbReference type="Google" id="ProtNLM"/>
    </source>
</evidence>
<keyword evidence="4" id="KW-1185">Reference proteome</keyword>
<keyword evidence="2" id="KW-0732">Signal</keyword>
<evidence type="ECO:0000256" key="2">
    <source>
        <dbReference type="SAM" id="SignalP"/>
    </source>
</evidence>
<dbReference type="InterPro" id="IPR049982">
    <property type="entry name" value="EF0163-like"/>
</dbReference>
<accession>A0A1E5GJE0</accession>
<dbReference type="RefSeq" id="WP_069663546.1">
    <property type="nucleotide sequence ID" value="NZ_JBHUJJ010000001.1"/>
</dbReference>
<dbReference type="NCBIfam" id="NF042930">
    <property type="entry name" value="EF0163_fam"/>
    <property type="match status" value="1"/>
</dbReference>